<comment type="caution">
    <text evidence="3">The sequence shown here is derived from an EMBL/GenBank/DDBJ whole genome shotgun (WGS) entry which is preliminary data.</text>
</comment>
<evidence type="ECO:0000313" key="4">
    <source>
        <dbReference type="Proteomes" id="UP001162156"/>
    </source>
</evidence>
<dbReference type="Proteomes" id="UP001162156">
    <property type="component" value="Unassembled WGS sequence"/>
</dbReference>
<organism evidence="3 4">
    <name type="scientific">Rhamnusium bicolor</name>
    <dbReference type="NCBI Taxonomy" id="1586634"/>
    <lineage>
        <taxon>Eukaryota</taxon>
        <taxon>Metazoa</taxon>
        <taxon>Ecdysozoa</taxon>
        <taxon>Arthropoda</taxon>
        <taxon>Hexapoda</taxon>
        <taxon>Insecta</taxon>
        <taxon>Pterygota</taxon>
        <taxon>Neoptera</taxon>
        <taxon>Endopterygota</taxon>
        <taxon>Coleoptera</taxon>
        <taxon>Polyphaga</taxon>
        <taxon>Cucujiformia</taxon>
        <taxon>Chrysomeloidea</taxon>
        <taxon>Cerambycidae</taxon>
        <taxon>Lepturinae</taxon>
        <taxon>Rhagiini</taxon>
        <taxon>Rhamnusium</taxon>
    </lineage>
</organism>
<evidence type="ECO:0000256" key="1">
    <source>
        <dbReference type="SAM" id="MobiDB-lite"/>
    </source>
</evidence>
<protein>
    <recommendedName>
        <fullName evidence="2">PiggyBac transposable element-derived protein domain-containing protein</fullName>
    </recommendedName>
</protein>
<dbReference type="EMBL" id="JANEYF010000603">
    <property type="protein sequence ID" value="KAJ8969062.1"/>
    <property type="molecule type" value="Genomic_DNA"/>
</dbReference>
<accession>A0AAV8ZQX1</accession>
<name>A0AAV8ZQX1_9CUCU</name>
<dbReference type="InterPro" id="IPR029526">
    <property type="entry name" value="PGBD"/>
</dbReference>
<dbReference type="PANTHER" id="PTHR46599:SF2">
    <property type="entry name" value="PIGGYBAC TRANSPOSABLE ELEMENT-DERIVED PROTEIN 4-LIKE"/>
    <property type="match status" value="1"/>
</dbReference>
<evidence type="ECO:0000313" key="3">
    <source>
        <dbReference type="EMBL" id="KAJ8969062.1"/>
    </source>
</evidence>
<feature type="region of interest" description="Disordered" evidence="1">
    <location>
        <begin position="110"/>
        <end position="129"/>
    </location>
</feature>
<feature type="compositionally biased region" description="Basic and acidic residues" evidence="1">
    <location>
        <begin position="120"/>
        <end position="129"/>
    </location>
</feature>
<proteinExistence type="predicted"/>
<dbReference type="AlphaFoldDB" id="A0AAV8ZQX1"/>
<sequence>MNEKVVILSSGTWEYELLKSYVEGLENKGHHVFFDNYFNSVHLLEDLKQSKIYGCGKMNSTRRNMPTFLTDKQMKCGNFDYFVSGSALLVVKWKDKKSVHLLSNYHNPQGTGLVNRKNKDRSVEEVPCP</sequence>
<dbReference type="PANTHER" id="PTHR46599">
    <property type="entry name" value="PIGGYBAC TRANSPOSABLE ELEMENT-DERIVED PROTEIN 4"/>
    <property type="match status" value="1"/>
</dbReference>
<evidence type="ECO:0000259" key="2">
    <source>
        <dbReference type="Pfam" id="PF13843"/>
    </source>
</evidence>
<gene>
    <name evidence="3" type="ORF">NQ314_001964</name>
</gene>
<keyword evidence="4" id="KW-1185">Reference proteome</keyword>
<dbReference type="Pfam" id="PF13843">
    <property type="entry name" value="DDE_Tnp_1_7"/>
    <property type="match status" value="1"/>
</dbReference>
<reference evidence="3" key="1">
    <citation type="journal article" date="2023" name="Insect Mol. Biol.">
        <title>Genome sequencing provides insights into the evolution of gene families encoding plant cell wall-degrading enzymes in longhorned beetles.</title>
        <authorList>
            <person name="Shin N.R."/>
            <person name="Okamura Y."/>
            <person name="Kirsch R."/>
            <person name="Pauchet Y."/>
        </authorList>
    </citation>
    <scope>NUCLEOTIDE SEQUENCE</scope>
    <source>
        <strain evidence="3">RBIC_L_NR</strain>
    </source>
</reference>
<feature type="domain" description="PiggyBac transposable element-derived protein" evidence="2">
    <location>
        <begin position="17"/>
        <end position="119"/>
    </location>
</feature>